<evidence type="ECO:0000259" key="1">
    <source>
        <dbReference type="Pfam" id="PF00456"/>
    </source>
</evidence>
<organism evidence="2 3">
    <name type="scientific">Roseiterribacter gracilis</name>
    <dbReference type="NCBI Taxonomy" id="2812848"/>
    <lineage>
        <taxon>Bacteria</taxon>
        <taxon>Pseudomonadati</taxon>
        <taxon>Pseudomonadota</taxon>
        <taxon>Alphaproteobacteria</taxon>
        <taxon>Rhodospirillales</taxon>
        <taxon>Roseiterribacteraceae</taxon>
        <taxon>Roseiterribacter</taxon>
    </lineage>
</organism>
<proteinExistence type="predicted"/>
<dbReference type="RefSeq" id="WP_420244939.1">
    <property type="nucleotide sequence ID" value="NZ_BOPV01000001.1"/>
</dbReference>
<gene>
    <name evidence="2" type="primary">tktB</name>
    <name evidence="2" type="ORF">TMPK1_36940</name>
</gene>
<dbReference type="InterPro" id="IPR029061">
    <property type="entry name" value="THDP-binding"/>
</dbReference>
<dbReference type="CDD" id="cd02012">
    <property type="entry name" value="TPP_TK"/>
    <property type="match status" value="1"/>
</dbReference>
<feature type="domain" description="Transketolase N-terminal" evidence="1">
    <location>
        <begin position="17"/>
        <end position="272"/>
    </location>
</feature>
<dbReference type="Proteomes" id="UP000681075">
    <property type="component" value="Unassembled WGS sequence"/>
</dbReference>
<reference evidence="2" key="1">
    <citation type="submission" date="2021-02" db="EMBL/GenBank/DDBJ databases">
        <title>Genome sequence of Rhodospirillales sp. strain TMPK1 isolated from soil.</title>
        <authorList>
            <person name="Nakai R."/>
            <person name="Kusada H."/>
            <person name="Tamaki H."/>
        </authorList>
    </citation>
    <scope>NUCLEOTIDE SEQUENCE</scope>
    <source>
        <strain evidence="2">TMPK1</strain>
    </source>
</reference>
<accession>A0A8S8XIJ4</accession>
<dbReference type="InterPro" id="IPR005474">
    <property type="entry name" value="Transketolase_N"/>
</dbReference>
<sequence length="276" mass="29748">MNTNGPEGTPLDERSIYLRSLVIDSLEGGGRGHVGSTLSLIEIIRVLYDDVLRVRPQEPTWPDRDRFILSKGHGCLALYALLADKGFFPLSELREQCKAGAMLGGHPERGHTPGVEASTGALGHGLSIGLGMALAARMQGRNSRVFVAMGDGELDEGSVWEGAMCAAKHGLSNLTAIVDYNKLQSYGLKRDVLNIEPLTDKWAAFGFEVRECDGHAIGALREALRPSTSGKPVVVICHTLKGKGLSFAEQNPSWHHKAKIGVEDVARMRGALETQA</sequence>
<dbReference type="Gene3D" id="3.40.50.970">
    <property type="match status" value="1"/>
</dbReference>
<dbReference type="AlphaFoldDB" id="A0A8S8XIJ4"/>
<keyword evidence="3" id="KW-1185">Reference proteome</keyword>
<dbReference type="EMBL" id="BOPV01000001">
    <property type="protein sequence ID" value="GIL41457.1"/>
    <property type="molecule type" value="Genomic_DNA"/>
</dbReference>
<dbReference type="PANTHER" id="PTHR47514:SF2">
    <property type="entry name" value="TRANSKETOLASE"/>
    <property type="match status" value="1"/>
</dbReference>
<evidence type="ECO:0000313" key="2">
    <source>
        <dbReference type="EMBL" id="GIL41457.1"/>
    </source>
</evidence>
<name>A0A8S8XIJ4_9PROT</name>
<comment type="caution">
    <text evidence="2">The sequence shown here is derived from an EMBL/GenBank/DDBJ whole genome shotgun (WGS) entry which is preliminary data.</text>
</comment>
<dbReference type="Pfam" id="PF00456">
    <property type="entry name" value="Transketolase_N"/>
    <property type="match status" value="1"/>
</dbReference>
<dbReference type="SUPFAM" id="SSF52518">
    <property type="entry name" value="Thiamin diphosphate-binding fold (THDP-binding)"/>
    <property type="match status" value="1"/>
</dbReference>
<evidence type="ECO:0000313" key="3">
    <source>
        <dbReference type="Proteomes" id="UP000681075"/>
    </source>
</evidence>
<protein>
    <submittedName>
        <fullName evidence="2">Transketolase</fullName>
    </submittedName>
</protein>
<dbReference type="PANTHER" id="PTHR47514">
    <property type="entry name" value="TRANSKETOLASE N-TERMINAL SECTION-RELATED"/>
    <property type="match status" value="1"/>
</dbReference>